<proteinExistence type="predicted"/>
<feature type="transmembrane region" description="Helical" evidence="9">
    <location>
        <begin position="139"/>
        <end position="162"/>
    </location>
</feature>
<evidence type="ECO:0000256" key="8">
    <source>
        <dbReference type="ARBA" id="ARBA00023136"/>
    </source>
</evidence>
<comment type="subcellular location">
    <subcellularLocation>
        <location evidence="1">Cell membrane</location>
        <topology evidence="1">Multi-pass membrane protein</topology>
    </subcellularLocation>
</comment>
<dbReference type="EMBL" id="QOCR01000002">
    <property type="protein sequence ID" value="RHW51183.1"/>
    <property type="molecule type" value="Genomic_DNA"/>
</dbReference>
<dbReference type="RefSeq" id="WP_118900619.1">
    <property type="nucleotide sequence ID" value="NZ_QOCR01000002.1"/>
</dbReference>
<feature type="transmembrane region" description="Helical" evidence="9">
    <location>
        <begin position="95"/>
        <end position="119"/>
    </location>
</feature>
<keyword evidence="4" id="KW-0762">Sugar transport</keyword>
<feature type="transmembrane region" description="Helical" evidence="9">
    <location>
        <begin position="174"/>
        <end position="199"/>
    </location>
</feature>
<keyword evidence="11" id="KW-1185">Reference proteome</keyword>
<evidence type="ECO:0000313" key="10">
    <source>
        <dbReference type="EMBL" id="RHW51183.1"/>
    </source>
</evidence>
<name>A0A3R6VAB2_9LACO</name>
<feature type="transmembrane region" description="Helical" evidence="9">
    <location>
        <begin position="205"/>
        <end position="236"/>
    </location>
</feature>
<dbReference type="AlphaFoldDB" id="A0A3R6VAB2"/>
<keyword evidence="7 9" id="KW-1133">Transmembrane helix</keyword>
<dbReference type="GO" id="GO:0005886">
    <property type="term" value="C:plasma membrane"/>
    <property type="evidence" value="ECO:0007669"/>
    <property type="project" value="UniProtKB-SubCell"/>
</dbReference>
<evidence type="ECO:0000256" key="2">
    <source>
        <dbReference type="ARBA" id="ARBA00022448"/>
    </source>
</evidence>
<evidence type="ECO:0000256" key="5">
    <source>
        <dbReference type="ARBA" id="ARBA00022683"/>
    </source>
</evidence>
<dbReference type="InterPro" id="IPR050303">
    <property type="entry name" value="GatZ_KbaZ_carbometab"/>
</dbReference>
<gene>
    <name evidence="10" type="ORF">DS831_03935</name>
</gene>
<dbReference type="OrthoDB" id="7058816at2"/>
<evidence type="ECO:0000256" key="6">
    <source>
        <dbReference type="ARBA" id="ARBA00022692"/>
    </source>
</evidence>
<evidence type="ECO:0000256" key="4">
    <source>
        <dbReference type="ARBA" id="ARBA00022597"/>
    </source>
</evidence>
<keyword evidence="6 9" id="KW-0812">Transmembrane</keyword>
<comment type="caution">
    <text evidence="10">The sequence shown here is derived from an EMBL/GenBank/DDBJ whole genome shotgun (WGS) entry which is preliminary data.</text>
</comment>
<evidence type="ECO:0000256" key="7">
    <source>
        <dbReference type="ARBA" id="ARBA00022989"/>
    </source>
</evidence>
<dbReference type="PANTHER" id="PTHR32502">
    <property type="entry name" value="N-ACETYLGALACTOSAMINE PERMEASE II COMPONENT-RELATED"/>
    <property type="match status" value="1"/>
</dbReference>
<dbReference type="PROSITE" id="PS51106">
    <property type="entry name" value="PTS_EIIC_TYPE_4"/>
    <property type="match status" value="1"/>
</dbReference>
<keyword evidence="2" id="KW-0813">Transport</keyword>
<sequence length="272" mass="29188">MYDAFVTALAVFVGVAFHELFGLGMFSRPIVVAPLTGLLMGDVQTGLLVGASLEAIFMGVVNIGISGSAEPALAAGLATAFSIKMGGNTHAILPLVFPIAVVGLQLLNMIFSFVCGPWASKFFKYAEQADEKKITRLHFGMWFVHFGLYALIPFFAVLLGAGAVKTILNSIPHVIMNGLTVAGNLLPAVGMAMLMQMLWDNKIAIWFFFGAILMAYLKLPLIAIAALGTVIAIAIAQRDFQLKKMSNKTILATDNDSTTDSGLNSEEEDFFK</sequence>
<evidence type="ECO:0000256" key="3">
    <source>
        <dbReference type="ARBA" id="ARBA00022475"/>
    </source>
</evidence>
<dbReference type="Pfam" id="PF03609">
    <property type="entry name" value="EII-Sor"/>
    <property type="match status" value="1"/>
</dbReference>
<keyword evidence="3" id="KW-1003">Cell membrane</keyword>
<accession>A0A3R6VAB2</accession>
<protein>
    <submittedName>
        <fullName evidence="10">PTS mannose transporter subunit IIC</fullName>
    </submittedName>
</protein>
<reference evidence="10 11" key="1">
    <citation type="submission" date="2018-07" db="EMBL/GenBank/DDBJ databases">
        <title>Genome sequences of six Lactobacillus spp. isolated from bumble bee guts.</title>
        <authorList>
            <person name="Motta E.V.S."/>
            <person name="Moran N.A."/>
        </authorList>
    </citation>
    <scope>NUCLEOTIDE SEQUENCE [LARGE SCALE GENOMIC DNA]</scope>
    <source>
        <strain evidence="10 11">BI-1.1</strain>
    </source>
</reference>
<evidence type="ECO:0000256" key="1">
    <source>
        <dbReference type="ARBA" id="ARBA00004651"/>
    </source>
</evidence>
<keyword evidence="5" id="KW-0598">Phosphotransferase system</keyword>
<keyword evidence="8 9" id="KW-0472">Membrane</keyword>
<evidence type="ECO:0000313" key="11">
    <source>
        <dbReference type="Proteomes" id="UP000284109"/>
    </source>
</evidence>
<feature type="transmembrane region" description="Helical" evidence="9">
    <location>
        <begin position="56"/>
        <end position="83"/>
    </location>
</feature>
<dbReference type="PANTHER" id="PTHR32502:SF8">
    <property type="entry name" value="N-ACETYLGALACTOSAMINE PERMEASE IIC COMPONENT 1"/>
    <property type="match status" value="1"/>
</dbReference>
<dbReference type="GO" id="GO:0009401">
    <property type="term" value="P:phosphoenolpyruvate-dependent sugar phosphotransferase system"/>
    <property type="evidence" value="ECO:0007669"/>
    <property type="project" value="UniProtKB-KW"/>
</dbReference>
<dbReference type="InterPro" id="IPR004700">
    <property type="entry name" value="PTS_IIC_man"/>
</dbReference>
<organism evidence="10 11">
    <name type="scientific">Bombilactobacillus bombi</name>
    <dbReference type="NCBI Taxonomy" id="1303590"/>
    <lineage>
        <taxon>Bacteria</taxon>
        <taxon>Bacillati</taxon>
        <taxon>Bacillota</taxon>
        <taxon>Bacilli</taxon>
        <taxon>Lactobacillales</taxon>
        <taxon>Lactobacillaceae</taxon>
        <taxon>Bombilactobacillus</taxon>
    </lineage>
</organism>
<evidence type="ECO:0000256" key="9">
    <source>
        <dbReference type="SAM" id="Phobius"/>
    </source>
</evidence>
<dbReference type="Proteomes" id="UP000284109">
    <property type="component" value="Unassembled WGS sequence"/>
</dbReference>